<comment type="caution">
    <text evidence="6">The sequence shown here is derived from an EMBL/GenBank/DDBJ whole genome shotgun (WGS) entry which is preliminary data.</text>
</comment>
<evidence type="ECO:0000256" key="3">
    <source>
        <dbReference type="ARBA" id="ARBA00022964"/>
    </source>
</evidence>
<dbReference type="Pfam" id="PF03055">
    <property type="entry name" value="RPE65"/>
    <property type="match status" value="1"/>
</dbReference>
<feature type="binding site" evidence="5">
    <location>
        <position position="376"/>
    </location>
    <ligand>
        <name>Fe cation</name>
        <dbReference type="ChEBI" id="CHEBI:24875"/>
        <note>catalytic</note>
    </ligand>
</feature>
<dbReference type="AlphaFoldDB" id="A0AAN9IMW1"/>
<dbReference type="GO" id="GO:0046872">
    <property type="term" value="F:metal ion binding"/>
    <property type="evidence" value="ECO:0007669"/>
    <property type="project" value="UniProtKB-KW"/>
</dbReference>
<evidence type="ECO:0000313" key="7">
    <source>
        <dbReference type="Proteomes" id="UP001372338"/>
    </source>
</evidence>
<evidence type="ECO:0000256" key="2">
    <source>
        <dbReference type="ARBA" id="ARBA00022723"/>
    </source>
</evidence>
<gene>
    <name evidence="6" type="ORF">RIF29_12148</name>
</gene>
<organism evidence="6 7">
    <name type="scientific">Crotalaria pallida</name>
    <name type="common">Smooth rattlebox</name>
    <name type="synonym">Crotalaria striata</name>
    <dbReference type="NCBI Taxonomy" id="3830"/>
    <lineage>
        <taxon>Eukaryota</taxon>
        <taxon>Viridiplantae</taxon>
        <taxon>Streptophyta</taxon>
        <taxon>Embryophyta</taxon>
        <taxon>Tracheophyta</taxon>
        <taxon>Spermatophyta</taxon>
        <taxon>Magnoliopsida</taxon>
        <taxon>eudicotyledons</taxon>
        <taxon>Gunneridae</taxon>
        <taxon>Pentapetalae</taxon>
        <taxon>rosids</taxon>
        <taxon>fabids</taxon>
        <taxon>Fabales</taxon>
        <taxon>Fabaceae</taxon>
        <taxon>Papilionoideae</taxon>
        <taxon>50 kb inversion clade</taxon>
        <taxon>genistoids sensu lato</taxon>
        <taxon>core genistoids</taxon>
        <taxon>Crotalarieae</taxon>
        <taxon>Crotalaria</taxon>
    </lineage>
</organism>
<protein>
    <submittedName>
        <fullName evidence="6">Uncharacterized protein</fullName>
    </submittedName>
</protein>
<comment type="cofactor">
    <cofactor evidence="5">
        <name>Fe(2+)</name>
        <dbReference type="ChEBI" id="CHEBI:29033"/>
    </cofactor>
    <text evidence="5">Binds 1 Fe(2+) ion per subunit.</text>
</comment>
<name>A0AAN9IMW1_CROPI</name>
<evidence type="ECO:0000256" key="1">
    <source>
        <dbReference type="ARBA" id="ARBA00006787"/>
    </source>
</evidence>
<keyword evidence="3" id="KW-0223">Dioxygenase</keyword>
<dbReference type="PANTHER" id="PTHR10543">
    <property type="entry name" value="BETA-CAROTENE DIOXYGENASE"/>
    <property type="match status" value="1"/>
</dbReference>
<proteinExistence type="inferred from homology"/>
<evidence type="ECO:0000256" key="5">
    <source>
        <dbReference type="PIRSR" id="PIRSR604294-1"/>
    </source>
</evidence>
<comment type="similarity">
    <text evidence="1">Belongs to the carotenoid oxygenase family.</text>
</comment>
<keyword evidence="7" id="KW-1185">Reference proteome</keyword>
<keyword evidence="4 5" id="KW-0408">Iron</keyword>
<feature type="binding site" evidence="5">
    <location>
        <position position="312"/>
    </location>
    <ligand>
        <name>Fe cation</name>
        <dbReference type="ChEBI" id="CHEBI:24875"/>
        <note>catalytic</note>
    </ligand>
</feature>
<dbReference type="PANTHER" id="PTHR10543:SF142">
    <property type="entry name" value="OS06G0162550 PROTEIN"/>
    <property type="match status" value="1"/>
</dbReference>
<dbReference type="InterPro" id="IPR004294">
    <property type="entry name" value="Carotenoid_Oase"/>
</dbReference>
<dbReference type="Proteomes" id="UP001372338">
    <property type="component" value="Unassembled WGS sequence"/>
</dbReference>
<dbReference type="GO" id="GO:0009570">
    <property type="term" value="C:chloroplast stroma"/>
    <property type="evidence" value="ECO:0007669"/>
    <property type="project" value="TreeGrafter"/>
</dbReference>
<accession>A0AAN9IMW1</accession>
<feature type="binding site" evidence="5">
    <location>
        <position position="574"/>
    </location>
    <ligand>
        <name>Fe cation</name>
        <dbReference type="ChEBI" id="CHEBI:24875"/>
        <note>catalytic</note>
    </ligand>
</feature>
<dbReference type="GO" id="GO:0016121">
    <property type="term" value="P:carotene catabolic process"/>
    <property type="evidence" value="ECO:0007669"/>
    <property type="project" value="TreeGrafter"/>
</dbReference>
<dbReference type="EMBL" id="JAYWIO010000002">
    <property type="protein sequence ID" value="KAK7282983.1"/>
    <property type="molecule type" value="Genomic_DNA"/>
</dbReference>
<evidence type="ECO:0000256" key="4">
    <source>
        <dbReference type="ARBA" id="ARBA00023004"/>
    </source>
</evidence>
<dbReference type="GO" id="GO:0010436">
    <property type="term" value="F:carotenoid dioxygenase activity"/>
    <property type="evidence" value="ECO:0007669"/>
    <property type="project" value="TreeGrafter"/>
</dbReference>
<keyword evidence="2 5" id="KW-0479">Metal-binding</keyword>
<evidence type="ECO:0000313" key="6">
    <source>
        <dbReference type="EMBL" id="KAK7282983.1"/>
    </source>
</evidence>
<reference evidence="6 7" key="1">
    <citation type="submission" date="2024-01" db="EMBL/GenBank/DDBJ databases">
        <title>The genomes of 5 underutilized Papilionoideae crops provide insights into root nodulation and disease resistanc.</title>
        <authorList>
            <person name="Yuan L."/>
        </authorList>
    </citation>
    <scope>NUCLEOTIDE SEQUENCE [LARGE SCALE GENOMIC DNA]</scope>
    <source>
        <strain evidence="6">ZHUSHIDOU_FW_LH</strain>
        <tissue evidence="6">Leaf</tissue>
    </source>
</reference>
<keyword evidence="3" id="KW-0560">Oxidoreductase</keyword>
<feature type="binding site" evidence="5">
    <location>
        <position position="263"/>
    </location>
    <ligand>
        <name>Fe cation</name>
        <dbReference type="ChEBI" id="CHEBI:24875"/>
        <note>catalytic</note>
    </ligand>
</feature>
<sequence>MATSLMVLSTNSSIQKRPFMVPGKFYRDTTAGLSSTFKPILRALPQIPLQIDASKAIINLTAKFLDAVADSVFELVDQPLLPSQRNFAPVEEIGEAVPVTNIQGQIPQDFPQGVYIRNGSNPLFGGLKSTKSILGWSDSVWVEGEGMLHALYFTKHSNGSYNMVYNNRHVETETYKLEKQSTKPLFLPATRGDSHALLFSLMLNKLRFGKNYKDYSNTSVFEHSGKLYSSAETHIPQEIDIFTLSTVKDWDIDGRWNRPFGSHPKKVPGTGELVIFGVEATKPFLEVGIVSADGKELVHRVDIQLDRCCLCHEIGVTSRYIAILDHPLIIDLNRLLRRGPLIKYEKEKYARIGIMPLYGDAASIKWFEVEPNSTFHVINSFEHGDEVVLWGCKALDAIIPGPEEGLNEYKWFSRCYEWRLNMKNGEVKEKYLTGPEQFLDFPVINPSFAGIRNRFCYIQVVDPIASCAADIPKYGALAKLDFGEPCSELLPQGDTEHEEAIRVEYHRFESNVYCTGSTFIAKEGGLEEDDGWIITFVHNEDTDISQVYIIDTKKFSGEAVAKITMPCRVPYGFHGAFMPISF</sequence>